<dbReference type="AlphaFoldDB" id="A0A9X2E1B2"/>
<dbReference type="InterPro" id="IPR014710">
    <property type="entry name" value="RmlC-like_jellyroll"/>
</dbReference>
<dbReference type="RefSeq" id="WP_251908903.1">
    <property type="nucleotide sequence ID" value="NZ_JAMRXG010000001.1"/>
</dbReference>
<name>A0A9X2E1B2_9NOCA</name>
<feature type="chain" id="PRO_5040815925" evidence="1">
    <location>
        <begin position="23"/>
        <end position="142"/>
    </location>
</feature>
<reference evidence="2" key="1">
    <citation type="submission" date="2022-06" db="EMBL/GenBank/DDBJ databases">
        <title>Novel species in genus nocardia.</title>
        <authorList>
            <person name="Li F."/>
        </authorList>
    </citation>
    <scope>NUCLEOTIDE SEQUENCE</scope>
    <source>
        <strain evidence="2">CDC141</strain>
    </source>
</reference>
<accession>A0A9X2E1B2</accession>
<feature type="signal peptide" evidence="1">
    <location>
        <begin position="1"/>
        <end position="22"/>
    </location>
</feature>
<dbReference type="EMBL" id="JAMRXG010000001">
    <property type="protein sequence ID" value="MCM6772024.1"/>
    <property type="molecule type" value="Genomic_DNA"/>
</dbReference>
<keyword evidence="1" id="KW-0732">Signal</keyword>
<evidence type="ECO:0000313" key="3">
    <source>
        <dbReference type="Proteomes" id="UP001139157"/>
    </source>
</evidence>
<gene>
    <name evidence="2" type="ORF">NDR86_00885</name>
</gene>
<dbReference type="Proteomes" id="UP001139157">
    <property type="component" value="Unassembled WGS sequence"/>
</dbReference>
<organism evidence="2 3">
    <name type="scientific">Nocardia pulmonis</name>
    <dbReference type="NCBI Taxonomy" id="2951408"/>
    <lineage>
        <taxon>Bacteria</taxon>
        <taxon>Bacillati</taxon>
        <taxon>Actinomycetota</taxon>
        <taxon>Actinomycetes</taxon>
        <taxon>Mycobacteriales</taxon>
        <taxon>Nocardiaceae</taxon>
        <taxon>Nocardia</taxon>
    </lineage>
</organism>
<proteinExistence type="predicted"/>
<evidence type="ECO:0000313" key="2">
    <source>
        <dbReference type="EMBL" id="MCM6772024.1"/>
    </source>
</evidence>
<dbReference type="InterPro" id="IPR011051">
    <property type="entry name" value="RmlC_Cupin_sf"/>
</dbReference>
<protein>
    <submittedName>
        <fullName evidence="2">Cupin</fullName>
    </submittedName>
</protein>
<dbReference type="Gene3D" id="2.60.120.10">
    <property type="entry name" value="Jelly Rolls"/>
    <property type="match status" value="1"/>
</dbReference>
<dbReference type="SUPFAM" id="SSF51182">
    <property type="entry name" value="RmlC-like cupins"/>
    <property type="match status" value="1"/>
</dbReference>
<evidence type="ECO:0000256" key="1">
    <source>
        <dbReference type="SAM" id="SignalP"/>
    </source>
</evidence>
<sequence>MGWRPGATCVLAAGLVAATAVAASATPSTGVSGVVVARYTIGGTDYILREITIAPGGSTGWHFHDGPLYAVVRNGWLAHYDSACVPDGEHPTGNAFIEAPGRDHVHIGRNEGVEPLVLDVLYVLPAGSPLARDAADPGCRLR</sequence>
<comment type="caution">
    <text evidence="2">The sequence shown here is derived from an EMBL/GenBank/DDBJ whole genome shotgun (WGS) entry which is preliminary data.</text>
</comment>
<keyword evidence="3" id="KW-1185">Reference proteome</keyword>